<feature type="domain" description="Glycosyl transferase family 1" evidence="2">
    <location>
        <begin position="237"/>
        <end position="388"/>
    </location>
</feature>
<gene>
    <name evidence="4" type="ORF">BN874_2590009</name>
</gene>
<evidence type="ECO:0000259" key="3">
    <source>
        <dbReference type="Pfam" id="PF13439"/>
    </source>
</evidence>
<organism evidence="4 5">
    <name type="scientific">Candidatus Contendobacter odensis Run_B_J11</name>
    <dbReference type="NCBI Taxonomy" id="1400861"/>
    <lineage>
        <taxon>Bacteria</taxon>
        <taxon>Pseudomonadati</taxon>
        <taxon>Pseudomonadota</taxon>
        <taxon>Gammaproteobacteria</taxon>
        <taxon>Candidatus Competibacteraceae</taxon>
        <taxon>Candidatus Contendibacter</taxon>
    </lineage>
</organism>
<dbReference type="EMBL" id="CBTK010000178">
    <property type="protein sequence ID" value="CDH45569.1"/>
    <property type="molecule type" value="Genomic_DNA"/>
</dbReference>
<dbReference type="CDD" id="cd03809">
    <property type="entry name" value="GT4_MtfB-like"/>
    <property type="match status" value="1"/>
</dbReference>
<keyword evidence="5" id="KW-1185">Reference proteome</keyword>
<name>A0A7U7GD29_9GAMM</name>
<reference evidence="4 5" key="1">
    <citation type="journal article" date="2014" name="ISME J.">
        <title>Candidatus Competibacter-lineage genomes retrieved from metagenomes reveal functional metabolic diversity.</title>
        <authorList>
            <person name="McIlroy S.J."/>
            <person name="Albertsen M."/>
            <person name="Andresen E.K."/>
            <person name="Saunders A.M."/>
            <person name="Kristiansen R."/>
            <person name="Stokholm-Bjerregaard M."/>
            <person name="Nielsen K.L."/>
            <person name="Nielsen P.H."/>
        </authorList>
    </citation>
    <scope>NUCLEOTIDE SEQUENCE [LARGE SCALE GENOMIC DNA]</scope>
    <source>
        <strain evidence="4 5">Run_B_J11</strain>
    </source>
</reference>
<dbReference type="InterPro" id="IPR028098">
    <property type="entry name" value="Glyco_trans_4-like_N"/>
</dbReference>
<dbReference type="SUPFAM" id="SSF53756">
    <property type="entry name" value="UDP-Glycosyltransferase/glycogen phosphorylase"/>
    <property type="match status" value="1"/>
</dbReference>
<dbReference type="AlphaFoldDB" id="A0A7U7GD29"/>
<dbReference type="FunFam" id="3.40.50.2000:FF:000119">
    <property type="entry name" value="Glycosyl transferase group 1"/>
    <property type="match status" value="1"/>
</dbReference>
<comment type="caution">
    <text evidence="4">The sequence shown here is derived from an EMBL/GenBank/DDBJ whole genome shotgun (WGS) entry which is preliminary data.</text>
</comment>
<proteinExistence type="predicted"/>
<dbReference type="PANTHER" id="PTHR46401">
    <property type="entry name" value="GLYCOSYLTRANSFERASE WBBK-RELATED"/>
    <property type="match status" value="1"/>
</dbReference>
<dbReference type="Proteomes" id="UP000019184">
    <property type="component" value="Unassembled WGS sequence"/>
</dbReference>
<keyword evidence="1 4" id="KW-0808">Transferase</keyword>
<dbReference type="Pfam" id="PF00534">
    <property type="entry name" value="Glycos_transf_1"/>
    <property type="match status" value="1"/>
</dbReference>
<dbReference type="Pfam" id="PF13439">
    <property type="entry name" value="Glyco_transf_4"/>
    <property type="match status" value="1"/>
</dbReference>
<evidence type="ECO:0000313" key="4">
    <source>
        <dbReference type="EMBL" id="CDH45569.1"/>
    </source>
</evidence>
<feature type="domain" description="Glycosyltransferase subfamily 4-like N-terminal" evidence="3">
    <location>
        <begin position="50"/>
        <end position="214"/>
    </location>
</feature>
<dbReference type="GO" id="GO:0016757">
    <property type="term" value="F:glycosyltransferase activity"/>
    <property type="evidence" value="ECO:0007669"/>
    <property type="project" value="InterPro"/>
</dbReference>
<dbReference type="Gene3D" id="3.40.50.2000">
    <property type="entry name" value="Glycogen Phosphorylase B"/>
    <property type="match status" value="2"/>
</dbReference>
<dbReference type="InterPro" id="IPR001296">
    <property type="entry name" value="Glyco_trans_1"/>
</dbReference>
<accession>A0A7U7GD29</accession>
<evidence type="ECO:0000313" key="5">
    <source>
        <dbReference type="Proteomes" id="UP000019184"/>
    </source>
</evidence>
<evidence type="ECO:0000259" key="2">
    <source>
        <dbReference type="Pfam" id="PF00534"/>
    </source>
</evidence>
<sequence>MRFHRFKRGTGFQPVFSSWAGSPCHRIDESYNFVMKLILNVDALTPPLTGIGHYTLQLARGLRGHPAISELRYFAGWRWVSDPEAASAATRPVAMARRWIPFKPAAALAYGWLQQNLFRWQTRPLRDLLVHAPNYILPPWVGPSVATLHDLSHLHYPQHHPRERIRYLERYLPLTLERASRLIAVSEFVRQEIHQHLGVPLARIVTVHNGMDAAFHPRTALATAPVIARYGLEPGGYLLSVATLEPRKNLARLAQAHSRLPPSLRHTKPLVLIGTPGWLTEELEQHLAPLERIGQVRRLGYVPQADLPLLYAGAFAFAYPSLYEGFGLPVLEAMASGVPVLTSDRSSLPEVAGGAARLVNPEDVEAMTAGLERLLTDDDERSLAIKRGLRQAHRFSWERCIEETVAVYQQALAN</sequence>
<dbReference type="PANTHER" id="PTHR46401:SF2">
    <property type="entry name" value="GLYCOSYLTRANSFERASE WBBK-RELATED"/>
    <property type="match status" value="1"/>
</dbReference>
<protein>
    <submittedName>
        <fullName evidence="4">Glycosyl transferase WbpY</fullName>
    </submittedName>
</protein>
<evidence type="ECO:0000256" key="1">
    <source>
        <dbReference type="ARBA" id="ARBA00022679"/>
    </source>
</evidence>
<dbReference type="GO" id="GO:0009103">
    <property type="term" value="P:lipopolysaccharide biosynthetic process"/>
    <property type="evidence" value="ECO:0007669"/>
    <property type="project" value="TreeGrafter"/>
</dbReference>
<dbReference type="OrthoDB" id="9801609at2"/>